<feature type="transmembrane region" description="Helical" evidence="1">
    <location>
        <begin position="25"/>
        <end position="48"/>
    </location>
</feature>
<dbReference type="AlphaFoldDB" id="A0A6F8XLD1"/>
<keyword evidence="1" id="KW-1133">Transmembrane helix</keyword>
<evidence type="ECO:0000256" key="1">
    <source>
        <dbReference type="SAM" id="Phobius"/>
    </source>
</evidence>
<sequence>MTIGTHPPARAATPRRVAGRVPLPLVVPAGLGLLFLVLPLAGLLIRAVDTLRPGGRYPPGRARRASPDACCQRSHFSCPLAGPT</sequence>
<dbReference type="Proteomes" id="UP000502508">
    <property type="component" value="Chromosome"/>
</dbReference>
<protein>
    <submittedName>
        <fullName evidence="2">Uncharacterized protein</fullName>
    </submittedName>
</protein>
<keyword evidence="3" id="KW-1185">Reference proteome</keyword>
<accession>A0A6F8XLD1</accession>
<reference evidence="2 3" key="1">
    <citation type="submission" date="2020-03" db="EMBL/GenBank/DDBJ databases">
        <title>Whole genome shotgun sequence of Phytohabitans flavus NBRC 107702.</title>
        <authorList>
            <person name="Komaki H."/>
            <person name="Tamura T."/>
        </authorList>
    </citation>
    <scope>NUCLEOTIDE SEQUENCE [LARGE SCALE GENOMIC DNA]</scope>
    <source>
        <strain evidence="2 3">NBRC 107702</strain>
    </source>
</reference>
<organism evidence="2 3">
    <name type="scientific">Phytohabitans flavus</name>
    <dbReference type="NCBI Taxonomy" id="1076124"/>
    <lineage>
        <taxon>Bacteria</taxon>
        <taxon>Bacillati</taxon>
        <taxon>Actinomycetota</taxon>
        <taxon>Actinomycetes</taxon>
        <taxon>Micromonosporales</taxon>
        <taxon>Micromonosporaceae</taxon>
    </lineage>
</organism>
<reference evidence="2 3" key="2">
    <citation type="submission" date="2020-03" db="EMBL/GenBank/DDBJ databases">
        <authorList>
            <person name="Ichikawa N."/>
            <person name="Kimura A."/>
            <person name="Kitahashi Y."/>
            <person name="Uohara A."/>
        </authorList>
    </citation>
    <scope>NUCLEOTIDE SEQUENCE [LARGE SCALE GENOMIC DNA]</scope>
    <source>
        <strain evidence="2 3">NBRC 107702</strain>
    </source>
</reference>
<keyword evidence="1" id="KW-0472">Membrane</keyword>
<evidence type="ECO:0000313" key="3">
    <source>
        <dbReference type="Proteomes" id="UP000502508"/>
    </source>
</evidence>
<proteinExistence type="predicted"/>
<evidence type="ECO:0000313" key="2">
    <source>
        <dbReference type="EMBL" id="BCB74591.1"/>
    </source>
</evidence>
<dbReference type="KEGG" id="pfla:Pflav_010010"/>
<dbReference type="EMBL" id="AP022870">
    <property type="protein sequence ID" value="BCB74591.1"/>
    <property type="molecule type" value="Genomic_DNA"/>
</dbReference>
<name>A0A6F8XLD1_9ACTN</name>
<gene>
    <name evidence="2" type="ORF">Pflav_010010</name>
</gene>
<keyword evidence="1" id="KW-0812">Transmembrane</keyword>
<dbReference type="RefSeq" id="WP_232070987.1">
    <property type="nucleotide sequence ID" value="NZ_AP022870.1"/>
</dbReference>